<dbReference type="Pfam" id="PF07584">
    <property type="entry name" value="BatA"/>
    <property type="match status" value="1"/>
</dbReference>
<dbReference type="InterPro" id="IPR024163">
    <property type="entry name" value="Aerotolerance_reg_N"/>
</dbReference>
<dbReference type="InterPro" id="IPR011933">
    <property type="entry name" value="Double_TM_dom"/>
</dbReference>
<accession>A0A5M6DA83</accession>
<sequence>MSFLRLGVLWALPLVLTPLLIHWIHRHRHPTMPWAAMMFLRQANRVGSGPNRLRRWLILITRMLVLAMLLVAFARPLSSGAFGWAAGQFSPDATRTLVILDRSPSMQRQVGVGTTRLEAARREFVSAMETLGVGEVILIDSVSAEPIRLERPAALVDAAITGPADSTANLPELIQATIDVLREDPPAVADVWICSDLQQLDWQPDSPRWELLAKRLSELSAELQIHLIDFGRERGANASLELVDTSVVPTEQGRGVALSMKVTRDAGIADTLPVRVKLGDVTSIVDVDLDAEGEVSFEQVVNLADRSVQSTGQVSIPADVNVADDQWYFVTGGSSGRSAALVMAERSDAVEVAVEVAQGRWVDASEASEASDADGLAAVLASSVSLIWQGPLPTGSDAEVIERFLRDGGSALFFPSPGSATTSSFLGIRWGEWTRDVDLTLQFNDIEFPLDRFVEVQGDLIRAVAVNGQETMIGSKRIGKGVAWFCGADVSDPNGDFVRHGVVLCDLIAAMLDAGQQDHAADGSLIAGQALPPAVERERASIRPVSGRADPGQAMAEFGHHAGVYELKEDSDPGQEPAGRRFLAINRSPLESRSPALTQDDLNRIFAGVSFDRISLSSDASNSAGQLVRDIWTPVWILMIGGMLVEACLSLPHRMGRSQ</sequence>
<keyword evidence="4" id="KW-1185">Reference proteome</keyword>
<dbReference type="PANTHER" id="PTHR37464">
    <property type="entry name" value="BLL2463 PROTEIN"/>
    <property type="match status" value="1"/>
</dbReference>
<name>A0A5M6DA83_9BACT</name>
<reference evidence="3 4" key="1">
    <citation type="submission" date="2019-08" db="EMBL/GenBank/DDBJ databases">
        <authorList>
            <person name="Dhanesh K."/>
            <person name="Kumar G."/>
            <person name="Sasikala C."/>
            <person name="Venkata Ramana C."/>
        </authorList>
    </citation>
    <scope>NUCLEOTIDE SEQUENCE [LARGE SCALE GENOMIC DNA]</scope>
    <source>
        <strain evidence="3 4">JC645</strain>
    </source>
</reference>
<evidence type="ECO:0000313" key="3">
    <source>
        <dbReference type="EMBL" id="KAA5544454.1"/>
    </source>
</evidence>
<dbReference type="RefSeq" id="WP_150076064.1">
    <property type="nucleotide sequence ID" value="NZ_VWOX01000004.1"/>
</dbReference>
<evidence type="ECO:0000313" key="4">
    <source>
        <dbReference type="Proteomes" id="UP000324479"/>
    </source>
</evidence>
<keyword evidence="1" id="KW-0472">Membrane</keyword>
<protein>
    <recommendedName>
        <fullName evidence="2">Aerotolerance regulator N-terminal domain-containing protein</fullName>
    </recommendedName>
</protein>
<keyword evidence="1" id="KW-1133">Transmembrane helix</keyword>
<dbReference type="Proteomes" id="UP000324479">
    <property type="component" value="Unassembled WGS sequence"/>
</dbReference>
<proteinExistence type="predicted"/>
<evidence type="ECO:0000256" key="1">
    <source>
        <dbReference type="SAM" id="Phobius"/>
    </source>
</evidence>
<organism evidence="3 4">
    <name type="scientific">Roseiconus nitratireducens</name>
    <dbReference type="NCBI Taxonomy" id="2605748"/>
    <lineage>
        <taxon>Bacteria</taxon>
        <taxon>Pseudomonadati</taxon>
        <taxon>Planctomycetota</taxon>
        <taxon>Planctomycetia</taxon>
        <taxon>Pirellulales</taxon>
        <taxon>Pirellulaceae</taxon>
        <taxon>Roseiconus</taxon>
    </lineage>
</organism>
<feature type="transmembrane region" description="Helical" evidence="1">
    <location>
        <begin position="6"/>
        <end position="24"/>
    </location>
</feature>
<dbReference type="EMBL" id="VWOX01000004">
    <property type="protein sequence ID" value="KAA5544454.1"/>
    <property type="molecule type" value="Genomic_DNA"/>
</dbReference>
<dbReference type="AlphaFoldDB" id="A0A5M6DA83"/>
<dbReference type="PANTHER" id="PTHR37464:SF1">
    <property type="entry name" value="BLL2463 PROTEIN"/>
    <property type="match status" value="1"/>
</dbReference>
<keyword evidence="1" id="KW-0812">Transmembrane</keyword>
<evidence type="ECO:0000259" key="2">
    <source>
        <dbReference type="Pfam" id="PF07584"/>
    </source>
</evidence>
<dbReference type="NCBIfam" id="TIGR02226">
    <property type="entry name" value="two_anch"/>
    <property type="match status" value="1"/>
</dbReference>
<gene>
    <name evidence="3" type="ORF">FYK55_08980</name>
</gene>
<feature type="domain" description="Aerotolerance regulator N-terminal" evidence="2">
    <location>
        <begin position="1"/>
        <end position="76"/>
    </location>
</feature>
<comment type="caution">
    <text evidence="3">The sequence shown here is derived from an EMBL/GenBank/DDBJ whole genome shotgun (WGS) entry which is preliminary data.</text>
</comment>